<keyword evidence="2" id="KW-0806">Transcription termination</keyword>
<dbReference type="Proteomes" id="UP001293593">
    <property type="component" value="Unassembled WGS sequence"/>
</dbReference>
<dbReference type="InterPro" id="IPR003690">
    <property type="entry name" value="MTERF"/>
</dbReference>
<comment type="similarity">
    <text evidence="1">Belongs to the mTERF family.</text>
</comment>
<gene>
    <name evidence="4" type="ORF">QN277_018687</name>
</gene>
<accession>A0AAE1JU41</accession>
<evidence type="ECO:0000313" key="5">
    <source>
        <dbReference type="Proteomes" id="UP001293593"/>
    </source>
</evidence>
<dbReference type="PANTHER" id="PTHR13068">
    <property type="entry name" value="CGI-12 PROTEIN-RELATED"/>
    <property type="match status" value="1"/>
</dbReference>
<dbReference type="FunFam" id="1.25.70.10:FF:000001">
    <property type="entry name" value="Mitochondrial transcription termination factor-like"/>
    <property type="match status" value="1"/>
</dbReference>
<sequence>MLAFLITRLSSSLSLKSRIQLGLLHHNASHFFNSFSSASTLSESNQGKRKLITVSYLMSSLGLSRKVATEVSKKVQLKDPNQPNSVLNLFRSYGFSDTQIYTVVTMHPRVLLSKPEKNLLPRLRFLQSIGFSSAELQDLIISNYGLLRVSLEQYIIPCYEALKSFLHDDKEAKIALKRLRRFCSRKTVTNIAQNIKVLRDIGVPQSSVSLLVAKFVHLAFVDHAKFVEYVKFAEEAGVDPSKSMFINAVSVLSQLKKSTWQSKLDIFKKYGWTRNVTLSAFSKHPQCLMLSKENITKSMSFLVDEVGMPLKDIARRPSLLHYSLEQRIIPRYSVIKALKKKGLVKREISFISIVRYGEKKFLEKFVTRFHTSVPQLLNIYKGPSGPLPQVQ</sequence>
<keyword evidence="2" id="KW-0804">Transcription</keyword>
<evidence type="ECO:0000256" key="2">
    <source>
        <dbReference type="ARBA" id="ARBA00022472"/>
    </source>
</evidence>
<dbReference type="Gene3D" id="1.25.70.10">
    <property type="entry name" value="Transcription termination factor 3, mitochondrial"/>
    <property type="match status" value="1"/>
</dbReference>
<organism evidence="4 5">
    <name type="scientific">Acacia crassicarpa</name>
    <name type="common">northern wattle</name>
    <dbReference type="NCBI Taxonomy" id="499986"/>
    <lineage>
        <taxon>Eukaryota</taxon>
        <taxon>Viridiplantae</taxon>
        <taxon>Streptophyta</taxon>
        <taxon>Embryophyta</taxon>
        <taxon>Tracheophyta</taxon>
        <taxon>Spermatophyta</taxon>
        <taxon>Magnoliopsida</taxon>
        <taxon>eudicotyledons</taxon>
        <taxon>Gunneridae</taxon>
        <taxon>Pentapetalae</taxon>
        <taxon>rosids</taxon>
        <taxon>fabids</taxon>
        <taxon>Fabales</taxon>
        <taxon>Fabaceae</taxon>
        <taxon>Caesalpinioideae</taxon>
        <taxon>mimosoid clade</taxon>
        <taxon>Acacieae</taxon>
        <taxon>Acacia</taxon>
    </lineage>
</organism>
<name>A0AAE1JU41_9FABA</name>
<protein>
    <submittedName>
        <fullName evidence="4">Uncharacterized protein</fullName>
    </submittedName>
</protein>
<evidence type="ECO:0000256" key="1">
    <source>
        <dbReference type="ARBA" id="ARBA00007692"/>
    </source>
</evidence>
<proteinExistence type="inferred from homology"/>
<dbReference type="GO" id="GO:0006353">
    <property type="term" value="P:DNA-templated transcription termination"/>
    <property type="evidence" value="ECO:0007669"/>
    <property type="project" value="UniProtKB-KW"/>
</dbReference>
<dbReference type="PANTHER" id="PTHR13068:SF133">
    <property type="entry name" value="MITOCHONDRIAL TRANSCRIPTION TERMINATION FACTOR FAMILY PROTEIN"/>
    <property type="match status" value="1"/>
</dbReference>
<dbReference type="AlphaFoldDB" id="A0AAE1JU41"/>
<dbReference type="EMBL" id="JAWXYG010000004">
    <property type="protein sequence ID" value="KAK4275643.1"/>
    <property type="molecule type" value="Genomic_DNA"/>
</dbReference>
<evidence type="ECO:0000256" key="3">
    <source>
        <dbReference type="ARBA" id="ARBA00022946"/>
    </source>
</evidence>
<keyword evidence="2" id="KW-0805">Transcription regulation</keyword>
<comment type="caution">
    <text evidence="4">The sequence shown here is derived from an EMBL/GenBank/DDBJ whole genome shotgun (WGS) entry which is preliminary data.</text>
</comment>
<keyword evidence="3" id="KW-0809">Transit peptide</keyword>
<dbReference type="InterPro" id="IPR038538">
    <property type="entry name" value="MTERF_sf"/>
</dbReference>
<dbReference type="GO" id="GO:0003676">
    <property type="term" value="F:nucleic acid binding"/>
    <property type="evidence" value="ECO:0007669"/>
    <property type="project" value="InterPro"/>
</dbReference>
<reference evidence="4" key="1">
    <citation type="submission" date="2023-10" db="EMBL/GenBank/DDBJ databases">
        <title>Chromosome-level genome of the transformable northern wattle, Acacia crassicarpa.</title>
        <authorList>
            <person name="Massaro I."/>
            <person name="Sinha N.R."/>
            <person name="Poethig S."/>
            <person name="Leichty A.R."/>
        </authorList>
    </citation>
    <scope>NUCLEOTIDE SEQUENCE</scope>
    <source>
        <strain evidence="4">Acra3RX</strain>
        <tissue evidence="4">Leaf</tissue>
    </source>
</reference>
<keyword evidence="5" id="KW-1185">Reference proteome</keyword>
<dbReference type="SMART" id="SM00733">
    <property type="entry name" value="Mterf"/>
    <property type="match status" value="5"/>
</dbReference>
<dbReference type="Pfam" id="PF02536">
    <property type="entry name" value="mTERF"/>
    <property type="match status" value="2"/>
</dbReference>
<evidence type="ECO:0000313" key="4">
    <source>
        <dbReference type="EMBL" id="KAK4275643.1"/>
    </source>
</evidence>